<dbReference type="VEuPathDB" id="FungiDB:AeMF1_020716"/>
<dbReference type="Proteomes" id="UP000481153">
    <property type="component" value="Unassembled WGS sequence"/>
</dbReference>
<name>A0A6G0XEL7_9STRA</name>
<dbReference type="SUPFAM" id="SSF51395">
    <property type="entry name" value="FMN-linked oxidoreductases"/>
    <property type="match status" value="1"/>
</dbReference>
<dbReference type="Pfam" id="PF00724">
    <property type="entry name" value="Oxidored_FMN"/>
    <property type="match status" value="1"/>
</dbReference>
<proteinExistence type="predicted"/>
<evidence type="ECO:0000313" key="2">
    <source>
        <dbReference type="EMBL" id="KAF0738632.1"/>
    </source>
</evidence>
<dbReference type="PANTHER" id="PTHR22893">
    <property type="entry name" value="NADH OXIDOREDUCTASE-RELATED"/>
    <property type="match status" value="1"/>
</dbReference>
<dbReference type="EMBL" id="VJMJ01000071">
    <property type="protein sequence ID" value="KAF0738632.1"/>
    <property type="molecule type" value="Genomic_DNA"/>
</dbReference>
<dbReference type="AlphaFoldDB" id="A0A6G0XEL7"/>
<organism evidence="3 4">
    <name type="scientific">Aphanomyces euteiches</name>
    <dbReference type="NCBI Taxonomy" id="100861"/>
    <lineage>
        <taxon>Eukaryota</taxon>
        <taxon>Sar</taxon>
        <taxon>Stramenopiles</taxon>
        <taxon>Oomycota</taxon>
        <taxon>Saprolegniomycetes</taxon>
        <taxon>Saprolegniales</taxon>
        <taxon>Verrucalvaceae</taxon>
        <taxon>Aphanomyces</taxon>
    </lineage>
</organism>
<accession>A0A6G0XEL7</accession>
<dbReference type="EMBL" id="VJMJ01000071">
    <property type="protein sequence ID" value="KAF0738633.1"/>
    <property type="molecule type" value="Genomic_DNA"/>
</dbReference>
<evidence type="ECO:0000259" key="1">
    <source>
        <dbReference type="Pfam" id="PF00724"/>
    </source>
</evidence>
<evidence type="ECO:0000313" key="4">
    <source>
        <dbReference type="Proteomes" id="UP000481153"/>
    </source>
</evidence>
<dbReference type="PANTHER" id="PTHR22893:SF91">
    <property type="entry name" value="NADPH DEHYDROGENASE 2-RELATED"/>
    <property type="match status" value="1"/>
</dbReference>
<protein>
    <recommendedName>
        <fullName evidence="1">NADH:flavin oxidoreductase/NADH oxidase N-terminal domain-containing protein</fullName>
    </recommendedName>
</protein>
<dbReference type="Gene3D" id="3.20.20.70">
    <property type="entry name" value="Aldolase class I"/>
    <property type="match status" value="1"/>
</dbReference>
<evidence type="ECO:0000313" key="3">
    <source>
        <dbReference type="EMBL" id="KAF0738633.1"/>
    </source>
</evidence>
<sequence>MSPNLFTPIQVGSVQLKNRIFMAPLTRMRAGTAHVPNDLMKEYYAQRSSAGLIIAENTMIAPHTSVFQIEPEITDAVHAKEGKFFLQLCHGGRAAHPDNNDGVQPVGPSPIAIDSEVHTLHGKKKHVVPRELTANEISTIVQQFATAAKNSIDVAGFDGVEIHAANGFFIDQFVRSSANTRTDQYGGSLQNRTRIVAEILQAVTALQRDERRRSSQHLAALCQRYDLAYVHILRGDFLSVQEGDIEPIFRTHFHNTLVSNMGYTKDEANAAIQAGRVDAVSFGVPFLANPDLPKRFATGATLNDADPSTFYVGGAKGYTSYPTLADAK</sequence>
<reference evidence="3 4" key="1">
    <citation type="submission" date="2019-07" db="EMBL/GenBank/DDBJ databases">
        <title>Genomics analysis of Aphanomyces spp. identifies a new class of oomycete effector associated with host adaptation.</title>
        <authorList>
            <person name="Gaulin E."/>
        </authorList>
    </citation>
    <scope>NUCLEOTIDE SEQUENCE [LARGE SCALE GENOMIC DNA]</scope>
    <source>
        <strain evidence="3 4">ATCC 201684</strain>
    </source>
</reference>
<feature type="domain" description="NADH:flavin oxidoreductase/NADH oxidase N-terminal" evidence="1">
    <location>
        <begin position="4"/>
        <end position="205"/>
    </location>
</feature>
<dbReference type="CDD" id="cd02933">
    <property type="entry name" value="OYE_like_FMN"/>
    <property type="match status" value="1"/>
</dbReference>
<dbReference type="InterPro" id="IPR013785">
    <property type="entry name" value="Aldolase_TIM"/>
</dbReference>
<dbReference type="InterPro" id="IPR001155">
    <property type="entry name" value="OxRdtase_FMN_N"/>
</dbReference>
<dbReference type="InterPro" id="IPR045247">
    <property type="entry name" value="Oye-like"/>
</dbReference>
<gene>
    <name evidence="2" type="ORF">Ae201684_005560</name>
    <name evidence="3" type="ORF">Ae201684_005561</name>
</gene>
<dbReference type="GO" id="GO:0010181">
    <property type="term" value="F:FMN binding"/>
    <property type="evidence" value="ECO:0007669"/>
    <property type="project" value="InterPro"/>
</dbReference>
<keyword evidence="4" id="KW-1185">Reference proteome</keyword>
<comment type="caution">
    <text evidence="3">The sequence shown here is derived from an EMBL/GenBank/DDBJ whole genome shotgun (WGS) entry which is preliminary data.</text>
</comment>
<dbReference type="GO" id="GO:0016491">
    <property type="term" value="F:oxidoreductase activity"/>
    <property type="evidence" value="ECO:0007669"/>
    <property type="project" value="InterPro"/>
</dbReference>